<dbReference type="PANTHER" id="PTHR13847">
    <property type="entry name" value="SARCOSINE DEHYDROGENASE-RELATED"/>
    <property type="match status" value="1"/>
</dbReference>
<dbReference type="RefSeq" id="WP_394300885.1">
    <property type="nucleotide sequence ID" value="NZ_JBHMQT010000015.1"/>
</dbReference>
<name>A0ABV6U6C7_9ACTN</name>
<dbReference type="SUPFAM" id="SSF51905">
    <property type="entry name" value="FAD/NAD(P)-binding domain"/>
    <property type="match status" value="1"/>
</dbReference>
<keyword evidence="4" id="KW-1185">Reference proteome</keyword>
<comment type="caution">
    <text evidence="3">The sequence shown here is derived from an EMBL/GenBank/DDBJ whole genome shotgun (WGS) entry which is preliminary data.</text>
</comment>
<dbReference type="InterPro" id="IPR006076">
    <property type="entry name" value="FAD-dep_OxRdtase"/>
</dbReference>
<accession>A0ABV6U6C7</accession>
<protein>
    <submittedName>
        <fullName evidence="3">NAD(P)/FAD-dependent oxidoreductase</fullName>
        <ecNumber evidence="3">1.-.-.-</ecNumber>
    </submittedName>
</protein>
<gene>
    <name evidence="3" type="ORF">ACFHYQ_10295</name>
</gene>
<evidence type="ECO:0000259" key="2">
    <source>
        <dbReference type="Pfam" id="PF01266"/>
    </source>
</evidence>
<dbReference type="SUPFAM" id="SSF54373">
    <property type="entry name" value="FAD-linked reductases, C-terminal domain"/>
    <property type="match status" value="1"/>
</dbReference>
<organism evidence="3 4">
    <name type="scientific">Sphaerimonospora cavernae</name>
    <dbReference type="NCBI Taxonomy" id="1740611"/>
    <lineage>
        <taxon>Bacteria</taxon>
        <taxon>Bacillati</taxon>
        <taxon>Actinomycetota</taxon>
        <taxon>Actinomycetes</taxon>
        <taxon>Streptosporangiales</taxon>
        <taxon>Streptosporangiaceae</taxon>
        <taxon>Sphaerimonospora</taxon>
    </lineage>
</organism>
<dbReference type="Pfam" id="PF01266">
    <property type="entry name" value="DAO"/>
    <property type="match status" value="1"/>
</dbReference>
<dbReference type="Gene3D" id="3.30.9.10">
    <property type="entry name" value="D-Amino Acid Oxidase, subunit A, domain 2"/>
    <property type="match status" value="1"/>
</dbReference>
<dbReference type="EMBL" id="JBHMQT010000015">
    <property type="protein sequence ID" value="MFC0862686.1"/>
    <property type="molecule type" value="Genomic_DNA"/>
</dbReference>
<dbReference type="InterPro" id="IPR036188">
    <property type="entry name" value="FAD/NAD-bd_sf"/>
</dbReference>
<sequence>MLETCDVAIIGGGVIGCAIAHRLGSEGRTVLLIEAETRLGQGASNAAMGGILTQTEPSCLGPLSDVIKRSRDLYPDWVAEIAEISGVTVSLLEGGDLQVAVDDAEMDRLKNQVLPRWRESPFPVEQLTGAEARELEPMLSEAVVGGFLLPDELALDPRELMGALCGALDGMAAAIRVRTGVRAEHLAELPGSAEVRLDDGTRVSAGTVIVAAGCLSGGFLPDHRRHLYPIKGEAFDTRPPGGAGYPLRHHIFAEIRDGDFEGYPYLVPRRDGRVAMGVTYEPHVGDVTVTVRAREEILRGVSAVMPQAATWPIERSWAGLRPGSTDHIPIIGYTGERVLAATGHSGLGITLAPVTAELVSAVLNGNADDGTRKLLGVCRPDREFVPVMPGETPSPTAP</sequence>
<dbReference type="PANTHER" id="PTHR13847:SF289">
    <property type="entry name" value="GLYCINE OXIDASE"/>
    <property type="match status" value="1"/>
</dbReference>
<evidence type="ECO:0000313" key="3">
    <source>
        <dbReference type="EMBL" id="MFC0862686.1"/>
    </source>
</evidence>
<dbReference type="Gene3D" id="3.50.50.60">
    <property type="entry name" value="FAD/NAD(P)-binding domain"/>
    <property type="match status" value="1"/>
</dbReference>
<evidence type="ECO:0000256" key="1">
    <source>
        <dbReference type="ARBA" id="ARBA00023002"/>
    </source>
</evidence>
<dbReference type="Proteomes" id="UP001589870">
    <property type="component" value="Unassembled WGS sequence"/>
</dbReference>
<evidence type="ECO:0000313" key="4">
    <source>
        <dbReference type="Proteomes" id="UP001589870"/>
    </source>
</evidence>
<proteinExistence type="predicted"/>
<feature type="domain" description="FAD dependent oxidoreductase" evidence="2">
    <location>
        <begin position="6"/>
        <end position="360"/>
    </location>
</feature>
<dbReference type="EC" id="1.-.-.-" evidence="3"/>
<dbReference type="GO" id="GO:0016491">
    <property type="term" value="F:oxidoreductase activity"/>
    <property type="evidence" value="ECO:0007669"/>
    <property type="project" value="UniProtKB-KW"/>
</dbReference>
<keyword evidence="1 3" id="KW-0560">Oxidoreductase</keyword>
<reference evidence="3 4" key="1">
    <citation type="submission" date="2024-09" db="EMBL/GenBank/DDBJ databases">
        <authorList>
            <person name="Sun Q."/>
            <person name="Mori K."/>
        </authorList>
    </citation>
    <scope>NUCLEOTIDE SEQUENCE [LARGE SCALE GENOMIC DNA]</scope>
    <source>
        <strain evidence="3 4">TBRC 1851</strain>
    </source>
</reference>